<dbReference type="STRING" id="171383.AKJ31_17910"/>
<dbReference type="InterPro" id="IPR009326">
    <property type="entry name" value="DUF984"/>
</dbReference>
<dbReference type="PANTHER" id="PTHR39203:SF1">
    <property type="entry name" value="CYTOPLASMIC PROTEIN"/>
    <property type="match status" value="1"/>
</dbReference>
<keyword evidence="3" id="KW-1185">Reference proteome</keyword>
<dbReference type="SMART" id="SM01022">
    <property type="entry name" value="ASCH"/>
    <property type="match status" value="1"/>
</dbReference>
<evidence type="ECO:0000313" key="3">
    <source>
        <dbReference type="Proteomes" id="UP000037530"/>
    </source>
</evidence>
<dbReference type="Pfam" id="PF04266">
    <property type="entry name" value="ASCH"/>
    <property type="match status" value="1"/>
</dbReference>
<dbReference type="PATRIC" id="fig|171383.3.peg.3660"/>
<dbReference type="AlphaFoldDB" id="A0A0M0HWC3"/>
<evidence type="ECO:0000313" key="2">
    <source>
        <dbReference type="EMBL" id="KOO06369.1"/>
    </source>
</evidence>
<organism evidence="2 3">
    <name type="scientific">Vibrio hepatarius</name>
    <dbReference type="NCBI Taxonomy" id="171383"/>
    <lineage>
        <taxon>Bacteria</taxon>
        <taxon>Pseudomonadati</taxon>
        <taxon>Pseudomonadota</taxon>
        <taxon>Gammaproteobacteria</taxon>
        <taxon>Vibrionales</taxon>
        <taxon>Vibrionaceae</taxon>
        <taxon>Vibrio</taxon>
        <taxon>Vibrio oreintalis group</taxon>
    </lineage>
</organism>
<dbReference type="PANTHER" id="PTHR39203">
    <property type="entry name" value="CYTOPLASMIC PROTEIN-RELATED"/>
    <property type="match status" value="1"/>
</dbReference>
<proteinExistence type="predicted"/>
<protein>
    <submittedName>
        <fullName evidence="2">RNA-binding protein</fullName>
    </submittedName>
</protein>
<dbReference type="InterPro" id="IPR015947">
    <property type="entry name" value="PUA-like_sf"/>
</dbReference>
<dbReference type="PIRSF" id="PIRSF021320">
    <property type="entry name" value="DUF984"/>
    <property type="match status" value="1"/>
</dbReference>
<reference evidence="3" key="1">
    <citation type="submission" date="2015-08" db="EMBL/GenBank/DDBJ databases">
        <title>Vibrio galatheae sp. nov., a novel member of the Vibrionaceae family isolated from the Solomon Islands.</title>
        <authorList>
            <person name="Giubergia S."/>
            <person name="Machado H."/>
            <person name="Mateiu R.V."/>
            <person name="Gram L."/>
        </authorList>
    </citation>
    <scope>NUCLEOTIDE SEQUENCE [LARGE SCALE GENOMIC DNA]</scope>
    <source>
        <strain evidence="3">DSM 19134</strain>
    </source>
</reference>
<comment type="caution">
    <text evidence="2">The sequence shown here is derived from an EMBL/GenBank/DDBJ whole genome shotgun (WGS) entry which is preliminary data.</text>
</comment>
<dbReference type="EMBL" id="LHPI01000019">
    <property type="protein sequence ID" value="KOO06369.1"/>
    <property type="molecule type" value="Genomic_DNA"/>
</dbReference>
<dbReference type="Gene3D" id="3.10.400.10">
    <property type="entry name" value="Sulfate adenylyltransferase"/>
    <property type="match status" value="1"/>
</dbReference>
<accession>A0A0M0HWC3</accession>
<dbReference type="RefSeq" id="WP_053410444.1">
    <property type="nucleotide sequence ID" value="NZ_LHPI01000019.1"/>
</dbReference>
<name>A0A0M0HWC3_9VIBR</name>
<feature type="domain" description="ASCH" evidence="1">
    <location>
        <begin position="30"/>
        <end position="153"/>
    </location>
</feature>
<dbReference type="Proteomes" id="UP000037530">
    <property type="component" value="Unassembled WGS sequence"/>
</dbReference>
<evidence type="ECO:0000259" key="1">
    <source>
        <dbReference type="SMART" id="SM01022"/>
    </source>
</evidence>
<dbReference type="SUPFAM" id="SSF88697">
    <property type="entry name" value="PUA domain-like"/>
    <property type="match status" value="1"/>
</dbReference>
<gene>
    <name evidence="2" type="ORF">AKJ31_17910</name>
</gene>
<dbReference type="CDD" id="cd06553">
    <property type="entry name" value="ASCH_Ef3133_like"/>
    <property type="match status" value="1"/>
</dbReference>
<dbReference type="OrthoDB" id="9807542at2"/>
<sequence length="156" mass="18018">MTPEQQVFLDQYLQTLSVEERDAIPQTIAEYFCADEYNANECARLINIGQKRASCSLKQGYEIENEPFPEVGRLTVVLNWKEEPVCIVKLTDVSFCPFDQVSEEFAQSEGEGDGTYEWWRKAHIDFFTQYAKEIGAEFTLSSELVLECFEKVYPID</sequence>
<dbReference type="InterPro" id="IPR007374">
    <property type="entry name" value="ASCH_domain"/>
</dbReference>